<accession>X0ZC50</accession>
<organism evidence="3">
    <name type="scientific">marine sediment metagenome</name>
    <dbReference type="NCBI Taxonomy" id="412755"/>
    <lineage>
        <taxon>unclassified sequences</taxon>
        <taxon>metagenomes</taxon>
        <taxon>ecological metagenomes</taxon>
    </lineage>
</organism>
<feature type="non-terminal residue" evidence="3">
    <location>
        <position position="87"/>
    </location>
</feature>
<dbReference type="GO" id="GO:0003743">
    <property type="term" value="F:translation initiation factor activity"/>
    <property type="evidence" value="ECO:0007669"/>
    <property type="project" value="InterPro"/>
</dbReference>
<feature type="domain" description="S1-like" evidence="2">
    <location>
        <begin position="23"/>
        <end position="87"/>
    </location>
</feature>
<feature type="region of interest" description="Disordered" evidence="1">
    <location>
        <begin position="1"/>
        <end position="29"/>
    </location>
</feature>
<evidence type="ECO:0000313" key="3">
    <source>
        <dbReference type="EMBL" id="GAG55797.1"/>
    </source>
</evidence>
<comment type="caution">
    <text evidence="3">The sequence shown here is derived from an EMBL/GenBank/DDBJ whole genome shotgun (WGS) entry which is preliminary data.</text>
</comment>
<feature type="compositionally biased region" description="Basic residues" evidence="1">
    <location>
        <begin position="8"/>
        <end position="18"/>
    </location>
</feature>
<proteinExistence type="predicted"/>
<dbReference type="SUPFAM" id="SSF50249">
    <property type="entry name" value="Nucleic acid-binding proteins"/>
    <property type="match status" value="1"/>
</dbReference>
<reference evidence="3" key="1">
    <citation type="journal article" date="2014" name="Front. Microbiol.">
        <title>High frequency of phylogenetically diverse reductive dehalogenase-homologous genes in deep subseafloor sedimentary metagenomes.</title>
        <authorList>
            <person name="Kawai M."/>
            <person name="Futagami T."/>
            <person name="Toyoda A."/>
            <person name="Takaki Y."/>
            <person name="Nishi S."/>
            <person name="Hori S."/>
            <person name="Arai W."/>
            <person name="Tsubouchi T."/>
            <person name="Morono Y."/>
            <person name="Uchiyama I."/>
            <person name="Ito T."/>
            <person name="Fujiyama A."/>
            <person name="Inagaki F."/>
            <person name="Takami H."/>
        </authorList>
    </citation>
    <scope>NUCLEOTIDE SEQUENCE</scope>
    <source>
        <strain evidence="3">Expedition CK06-06</strain>
    </source>
</reference>
<feature type="compositionally biased region" description="Basic and acidic residues" evidence="1">
    <location>
        <begin position="19"/>
        <end position="29"/>
    </location>
</feature>
<evidence type="ECO:0000256" key="1">
    <source>
        <dbReference type="SAM" id="MobiDB-lite"/>
    </source>
</evidence>
<dbReference type="Pfam" id="PF01176">
    <property type="entry name" value="eIF-1a"/>
    <property type="match status" value="1"/>
</dbReference>
<dbReference type="GO" id="GO:0003723">
    <property type="term" value="F:RNA binding"/>
    <property type="evidence" value="ECO:0007669"/>
    <property type="project" value="InterPro"/>
</dbReference>
<protein>
    <recommendedName>
        <fullName evidence="2">S1-like domain-containing protein</fullName>
    </recommendedName>
</protein>
<dbReference type="AlphaFoldDB" id="X0ZC50"/>
<dbReference type="PROSITE" id="PS50832">
    <property type="entry name" value="S1_IF1_TYPE"/>
    <property type="match status" value="1"/>
</dbReference>
<dbReference type="InterPro" id="IPR006196">
    <property type="entry name" value="RNA-binding_domain_S1_IF1"/>
</dbReference>
<name>X0ZC50_9ZZZZ</name>
<sequence length="87" mass="9948">MPKNTGRGGKKFRGSKKTKNMDGSRPMDWKEDGQEYAKVIKMLGNMRLTALTNCGNTILCIIPGKFKSREWINQDDIILITVRDHIH</sequence>
<dbReference type="SMART" id="SM00652">
    <property type="entry name" value="eIF1a"/>
    <property type="match status" value="1"/>
</dbReference>
<dbReference type="EMBL" id="BART01008618">
    <property type="protein sequence ID" value="GAG55797.1"/>
    <property type="molecule type" value="Genomic_DNA"/>
</dbReference>
<dbReference type="InterPro" id="IPR001253">
    <property type="entry name" value="TIF_eIF-1A"/>
</dbReference>
<dbReference type="Gene3D" id="2.40.50.140">
    <property type="entry name" value="Nucleic acid-binding proteins"/>
    <property type="match status" value="1"/>
</dbReference>
<dbReference type="PANTHER" id="PTHR21668">
    <property type="entry name" value="EIF-1A"/>
    <property type="match status" value="1"/>
</dbReference>
<gene>
    <name evidence="3" type="ORF">S01H4_19340</name>
</gene>
<evidence type="ECO:0000259" key="2">
    <source>
        <dbReference type="PROSITE" id="PS50832"/>
    </source>
</evidence>
<dbReference type="InterPro" id="IPR012340">
    <property type="entry name" value="NA-bd_OB-fold"/>
</dbReference>